<reference evidence="3" key="1">
    <citation type="submission" date="2022-06" db="EMBL/GenBank/DDBJ databases">
        <title>Uncovering the hologenomic basis of an extraordinary plant invasion.</title>
        <authorList>
            <person name="Bieker V.C."/>
            <person name="Martin M.D."/>
            <person name="Gilbert T."/>
            <person name="Hodgins K."/>
            <person name="Battlay P."/>
            <person name="Petersen B."/>
            <person name="Wilson J."/>
        </authorList>
    </citation>
    <scope>NUCLEOTIDE SEQUENCE</scope>
    <source>
        <strain evidence="3">AA19_3_7</strain>
        <tissue evidence="3">Leaf</tissue>
    </source>
</reference>
<gene>
    <name evidence="3" type="ORF">M8C21_029826</name>
</gene>
<evidence type="ECO:0000313" key="4">
    <source>
        <dbReference type="Proteomes" id="UP001206925"/>
    </source>
</evidence>
<dbReference type="Pfam" id="PF12819">
    <property type="entry name" value="Malectin_like"/>
    <property type="match status" value="1"/>
</dbReference>
<dbReference type="GO" id="GO:0016020">
    <property type="term" value="C:membrane"/>
    <property type="evidence" value="ECO:0007669"/>
    <property type="project" value="UniProtKB-SubCell"/>
</dbReference>
<protein>
    <recommendedName>
        <fullName evidence="2">Malectin-like domain-containing protein</fullName>
    </recommendedName>
</protein>
<dbReference type="Proteomes" id="UP001206925">
    <property type="component" value="Unassembled WGS sequence"/>
</dbReference>
<dbReference type="InterPro" id="IPR024788">
    <property type="entry name" value="Malectin-like_Carb-bd_dom"/>
</dbReference>
<proteinExistence type="predicted"/>
<evidence type="ECO:0000313" key="3">
    <source>
        <dbReference type="EMBL" id="KAI7733033.1"/>
    </source>
</evidence>
<dbReference type="AlphaFoldDB" id="A0AAD5GAG2"/>
<evidence type="ECO:0000256" key="1">
    <source>
        <dbReference type="ARBA" id="ARBA00004167"/>
    </source>
</evidence>
<accession>A0AAD5GAG2</accession>
<comment type="caution">
    <text evidence="3">The sequence shown here is derived from an EMBL/GenBank/DDBJ whole genome shotgun (WGS) entry which is preliminary data.</text>
</comment>
<sequence>MGGQLLLHFTPVSWELKANTRQEANPSINAQAQAEDSDIDVCLYSKATDPPVIGSIKVIRIDPDAYDPVLTGNDSSVLVNYGRLTCGSNQWGSGFSNDTDLFGRAWQSDAKFRSSLVGIRSVTAVRNVSGTGVRPNYFPAKLYGSAVTLVGKGILNF</sequence>
<organism evidence="3 4">
    <name type="scientific">Ambrosia artemisiifolia</name>
    <name type="common">Common ragweed</name>
    <dbReference type="NCBI Taxonomy" id="4212"/>
    <lineage>
        <taxon>Eukaryota</taxon>
        <taxon>Viridiplantae</taxon>
        <taxon>Streptophyta</taxon>
        <taxon>Embryophyta</taxon>
        <taxon>Tracheophyta</taxon>
        <taxon>Spermatophyta</taxon>
        <taxon>Magnoliopsida</taxon>
        <taxon>eudicotyledons</taxon>
        <taxon>Gunneridae</taxon>
        <taxon>Pentapetalae</taxon>
        <taxon>asterids</taxon>
        <taxon>campanulids</taxon>
        <taxon>Asterales</taxon>
        <taxon>Asteraceae</taxon>
        <taxon>Asteroideae</taxon>
        <taxon>Heliantheae alliance</taxon>
        <taxon>Heliantheae</taxon>
        <taxon>Ambrosia</taxon>
    </lineage>
</organism>
<feature type="domain" description="Malectin-like" evidence="2">
    <location>
        <begin position="27"/>
        <end position="150"/>
    </location>
</feature>
<evidence type="ECO:0000259" key="2">
    <source>
        <dbReference type="Pfam" id="PF12819"/>
    </source>
</evidence>
<dbReference type="EMBL" id="JAMZMK010010096">
    <property type="protein sequence ID" value="KAI7733033.1"/>
    <property type="molecule type" value="Genomic_DNA"/>
</dbReference>
<keyword evidence="4" id="KW-1185">Reference proteome</keyword>
<comment type="subcellular location">
    <subcellularLocation>
        <location evidence="1">Membrane</location>
        <topology evidence="1">Single-pass membrane protein</topology>
    </subcellularLocation>
</comment>
<name>A0AAD5GAG2_AMBAR</name>